<keyword evidence="2" id="KW-1185">Reference proteome</keyword>
<proteinExistence type="predicted"/>
<name>A0ACC2EEL6_DIPCM</name>
<reference evidence="2" key="1">
    <citation type="journal article" date="2024" name="Proc. Natl. Acad. Sci. U.S.A.">
        <title>Extraordinary preservation of gene collinearity over three hundred million years revealed in homosporous lycophytes.</title>
        <authorList>
            <person name="Li C."/>
            <person name="Wickell D."/>
            <person name="Kuo L.Y."/>
            <person name="Chen X."/>
            <person name="Nie B."/>
            <person name="Liao X."/>
            <person name="Peng D."/>
            <person name="Ji J."/>
            <person name="Jenkins J."/>
            <person name="Williams M."/>
            <person name="Shu S."/>
            <person name="Plott C."/>
            <person name="Barry K."/>
            <person name="Rajasekar S."/>
            <person name="Grimwood J."/>
            <person name="Han X."/>
            <person name="Sun S."/>
            <person name="Hou Z."/>
            <person name="He W."/>
            <person name="Dai G."/>
            <person name="Sun C."/>
            <person name="Schmutz J."/>
            <person name="Leebens-Mack J.H."/>
            <person name="Li F.W."/>
            <person name="Wang L."/>
        </authorList>
    </citation>
    <scope>NUCLEOTIDE SEQUENCE [LARGE SCALE GENOMIC DNA]</scope>
    <source>
        <strain evidence="2">cv. PW_Plant_1</strain>
    </source>
</reference>
<dbReference type="EMBL" id="CM055093">
    <property type="protein sequence ID" value="KAJ7564949.1"/>
    <property type="molecule type" value="Genomic_DNA"/>
</dbReference>
<organism evidence="1 2">
    <name type="scientific">Diphasiastrum complanatum</name>
    <name type="common">Issler's clubmoss</name>
    <name type="synonym">Lycopodium complanatum</name>
    <dbReference type="NCBI Taxonomy" id="34168"/>
    <lineage>
        <taxon>Eukaryota</taxon>
        <taxon>Viridiplantae</taxon>
        <taxon>Streptophyta</taxon>
        <taxon>Embryophyta</taxon>
        <taxon>Tracheophyta</taxon>
        <taxon>Lycopodiopsida</taxon>
        <taxon>Lycopodiales</taxon>
        <taxon>Lycopodiaceae</taxon>
        <taxon>Lycopodioideae</taxon>
        <taxon>Diphasiastrum</taxon>
    </lineage>
</organism>
<evidence type="ECO:0000313" key="1">
    <source>
        <dbReference type="EMBL" id="KAJ7564949.1"/>
    </source>
</evidence>
<gene>
    <name evidence="1" type="ORF">O6H91_02G040800</name>
</gene>
<accession>A0ACC2EEL6</accession>
<comment type="caution">
    <text evidence="1">The sequence shown here is derived from an EMBL/GenBank/DDBJ whole genome shotgun (WGS) entry which is preliminary data.</text>
</comment>
<evidence type="ECO:0000313" key="2">
    <source>
        <dbReference type="Proteomes" id="UP001162992"/>
    </source>
</evidence>
<sequence length="896" mass="98200">MHISASSSLGGKALTWEGLILVALNALTYHQWKTASCQELQSKDEATLFPKIISSFISFDRELISDQSSCEQLCFLRFSAPKILAMASGWMISASAMVLMMLSSSFLIMIHSSDGANLKSEVNQPKYACADGGFDSRFQDFPFCNTSLVIRERVDDLVRRLTVSEKIELLVNEAAGVPRLGVPAYQWWQEALHGVADSPGVQFKAPIPAATSFPQVILTAASFNASLWEEIGKAVSTEGRAMYNSGLSGLTFWSPNINIFRDPRWGRGQETPGEDPLLTSRYAVSYVKGLQIGDYEGTNVTELSVTQAATNRTGPKRLKVSACCKHFTAYDMENSGGTDRRHFNAQVTLQDLEDTYNPPFKACVKDGGVSCIMCSYNRLNGVPTCADHNLLTKTIRQKWGLDGYIVSDCDAVAIIHDYFNYAPTPEDAVSEVLKAGLDLNCGTYISKHAQKAIDEGKLSEVNIDEALSKLVSVQMRLGLFDGNPKTQLFGRLGPEAVCTKENQHLALEAAREGIVLLKNEGEILPLSKESTHTLAVIGPHGNASDDMLGNYAGIPCNFITPLQGLQAYGTVFFEPGCIKVSCEDLPSLYAALDMVEKVDAIVLIVGLNEEQEKEAHDRKDLLLPGQQQTLVTTVAAKAAVENHPVILVIMCGGPVDISFAKDNVNISSILWIGYPGEAGGKALAQIMYGDYNPGGRLPLTWYPEEFVKVSMLNMHMRPNETSGYPGRTYRFYMGKTVYDFGHGRSFTNFLSSFVLAPGTIYSKKLIRQVTSFQTSPNSLGLIRHFTSELDAEDPSCENLNFDVTLNVTNTGNREGSHVLLLYAKPPTSVKGLPNKYLVAFDRIHLQAKKSKSVVFNIVPCRDLKLVQGEGKGVLYPGLYTLTVDEAEHSVILILDS</sequence>
<protein>
    <submittedName>
        <fullName evidence="1">Uncharacterized protein</fullName>
    </submittedName>
</protein>
<dbReference type="Proteomes" id="UP001162992">
    <property type="component" value="Chromosome 2"/>
</dbReference>